<dbReference type="AlphaFoldDB" id="A0A815DX02"/>
<dbReference type="Proteomes" id="UP000663844">
    <property type="component" value="Unassembled WGS sequence"/>
</dbReference>
<dbReference type="EMBL" id="CAJNOG010000580">
    <property type="protein sequence ID" value="CAF1304247.1"/>
    <property type="molecule type" value="Genomic_DNA"/>
</dbReference>
<evidence type="ECO:0000313" key="3">
    <source>
        <dbReference type="Proteomes" id="UP000663845"/>
    </source>
</evidence>
<sequence length="141" mass="16474">MPSPNEINECMVCKSQLSTSDSYRCSHCLAFYCRQCLIRHQHNDIKVKCMDMANEIDKILTRFLNHAHSQTEWTGHLTGDRNQLEIIIRYIENAPKDYPIIGLPSLQWMNHVDSLIFKMSFAIHEKCNTLLYSNLTPFIQL</sequence>
<comment type="caution">
    <text evidence="1">The sequence shown here is derived from an EMBL/GenBank/DDBJ whole genome shotgun (WGS) entry which is preliminary data.</text>
</comment>
<accession>A0A815DX02</accession>
<protein>
    <submittedName>
        <fullName evidence="1">Uncharacterized protein</fullName>
    </submittedName>
</protein>
<organism evidence="1 3">
    <name type="scientific">Adineta steineri</name>
    <dbReference type="NCBI Taxonomy" id="433720"/>
    <lineage>
        <taxon>Eukaryota</taxon>
        <taxon>Metazoa</taxon>
        <taxon>Spiralia</taxon>
        <taxon>Gnathifera</taxon>
        <taxon>Rotifera</taxon>
        <taxon>Eurotatoria</taxon>
        <taxon>Bdelloidea</taxon>
        <taxon>Adinetida</taxon>
        <taxon>Adinetidae</taxon>
        <taxon>Adineta</taxon>
    </lineage>
</organism>
<dbReference type="Proteomes" id="UP000663845">
    <property type="component" value="Unassembled WGS sequence"/>
</dbReference>
<reference evidence="1" key="1">
    <citation type="submission" date="2021-02" db="EMBL/GenBank/DDBJ databases">
        <authorList>
            <person name="Nowell W R."/>
        </authorList>
    </citation>
    <scope>NUCLEOTIDE SEQUENCE</scope>
</reference>
<proteinExistence type="predicted"/>
<evidence type="ECO:0000313" key="1">
    <source>
        <dbReference type="EMBL" id="CAF1304247.1"/>
    </source>
</evidence>
<gene>
    <name evidence="1" type="ORF">JYZ213_LOCUS32491</name>
    <name evidence="2" type="ORF">OXD698_LOCUS10238</name>
</gene>
<name>A0A815DX02_9BILA</name>
<dbReference type="EMBL" id="CAJOAZ010000539">
    <property type="protein sequence ID" value="CAF3670853.1"/>
    <property type="molecule type" value="Genomic_DNA"/>
</dbReference>
<evidence type="ECO:0000313" key="2">
    <source>
        <dbReference type="EMBL" id="CAF3670853.1"/>
    </source>
</evidence>